<dbReference type="SMART" id="SM00404">
    <property type="entry name" value="PTPc_motif"/>
    <property type="match status" value="1"/>
</dbReference>
<keyword evidence="2" id="KW-0904">Protein phosphatase</keyword>
<evidence type="ECO:0000259" key="3">
    <source>
        <dbReference type="PROSITE" id="PS50056"/>
    </source>
</evidence>
<sequence length="545" mass="61491">MSSIAVISVGAVILTTAYYVSQSSGKDRFWYWLAGRDYAEKQLEQQVLEDPDPPLISNHTQYVETNGHQLRIVHIIHELGSKVPLLVFIHGLGAQASQWINQIEYFSTYGHVLAIDIIGCGKSDQDLSWSAYTSEAIVNDIRKLLETRYQSQSMVIIAHSFGCSIATYLAGSSSLVPCIKGMVLIAPKAHIDEKQKKGIRVLRWVPDWLFDGLRVADRKGGLESKSVHRMLGATSDEDLKRRQLRWNLMSRSAVYKRMVCGTTWPTPADYQKVACPVLLIGAEKDNVVPADDAKTIEGYLVARKPLANGSSSASSHDQVVEHYIVPGAGHQVMIVNPELVNPVITEFLIKKCGLDTLSGAWQILNKTAGENKWDLKNYEKWKRTDIISFTKIGPSMFRAMKVMRQTDPDHSPSAFIAKHPEIGYIIDISKDTPPYRPSDFENSHINYQKLSTVSKIPPTREDVERFIKLASACWDERPDLQIAVHCHYGFNRTGFFICCYMIERLAVSVPDALRFFEDARPPGIRHAHFKDELYLRYVLHRSPSS</sequence>
<dbReference type="GO" id="GO:0004721">
    <property type="term" value="F:phosphoprotein phosphatase activity"/>
    <property type="evidence" value="ECO:0007669"/>
    <property type="project" value="UniProtKB-KW"/>
</dbReference>
<dbReference type="Proteomes" id="UP000612746">
    <property type="component" value="Unassembled WGS sequence"/>
</dbReference>
<dbReference type="InterPro" id="IPR000387">
    <property type="entry name" value="Tyr_Pase_dom"/>
</dbReference>
<dbReference type="GO" id="GO:0016020">
    <property type="term" value="C:membrane"/>
    <property type="evidence" value="ECO:0007669"/>
    <property type="project" value="TreeGrafter"/>
</dbReference>
<dbReference type="InterPro" id="IPR003595">
    <property type="entry name" value="Tyr_Pase_cat"/>
</dbReference>
<comment type="caution">
    <text evidence="4">The sequence shown here is derived from an EMBL/GenBank/DDBJ whole genome shotgun (WGS) entry which is preliminary data.</text>
</comment>
<gene>
    <name evidence="4" type="ORF">INT44_008791</name>
</gene>
<dbReference type="EMBL" id="JAEPRA010000019">
    <property type="protein sequence ID" value="KAG2173439.1"/>
    <property type="molecule type" value="Genomic_DNA"/>
</dbReference>
<protein>
    <recommendedName>
        <fullName evidence="3">Tyrosine specific protein phosphatases domain-containing protein</fullName>
    </recommendedName>
</protein>
<dbReference type="SMART" id="SM00195">
    <property type="entry name" value="DSPc"/>
    <property type="match status" value="1"/>
</dbReference>
<dbReference type="PROSITE" id="PS00383">
    <property type="entry name" value="TYR_PHOSPHATASE_1"/>
    <property type="match status" value="1"/>
</dbReference>
<dbReference type="OrthoDB" id="428974at2759"/>
<dbReference type="InterPro" id="IPR050266">
    <property type="entry name" value="AB_hydrolase_sf"/>
</dbReference>
<dbReference type="InterPro" id="IPR000340">
    <property type="entry name" value="Dual-sp_phosphatase_cat-dom"/>
</dbReference>
<evidence type="ECO:0000313" key="5">
    <source>
        <dbReference type="Proteomes" id="UP000612746"/>
    </source>
</evidence>
<dbReference type="SUPFAM" id="SSF52799">
    <property type="entry name" value="(Phosphotyrosine protein) phosphatases II"/>
    <property type="match status" value="1"/>
</dbReference>
<dbReference type="Pfam" id="PF12697">
    <property type="entry name" value="Abhydrolase_6"/>
    <property type="match status" value="1"/>
</dbReference>
<dbReference type="Pfam" id="PF00782">
    <property type="entry name" value="DSPc"/>
    <property type="match status" value="1"/>
</dbReference>
<name>A0A8H7UBE9_9FUNG</name>
<dbReference type="PANTHER" id="PTHR43798">
    <property type="entry name" value="MONOACYLGLYCEROL LIPASE"/>
    <property type="match status" value="1"/>
</dbReference>
<dbReference type="SUPFAM" id="SSF53474">
    <property type="entry name" value="alpha/beta-Hydrolases"/>
    <property type="match status" value="1"/>
</dbReference>
<evidence type="ECO:0000256" key="2">
    <source>
        <dbReference type="ARBA" id="ARBA00022912"/>
    </source>
</evidence>
<reference evidence="4" key="1">
    <citation type="submission" date="2020-12" db="EMBL/GenBank/DDBJ databases">
        <title>Metabolic potential, ecology and presence of endohyphal bacteria is reflected in genomic diversity of Mucoromycotina.</title>
        <authorList>
            <person name="Muszewska A."/>
            <person name="Okrasinska A."/>
            <person name="Steczkiewicz K."/>
            <person name="Drgas O."/>
            <person name="Orlowska M."/>
            <person name="Perlinska-Lenart U."/>
            <person name="Aleksandrzak-Piekarczyk T."/>
            <person name="Szatraj K."/>
            <person name="Zielenkiewicz U."/>
            <person name="Pilsyk S."/>
            <person name="Malc E."/>
            <person name="Mieczkowski P."/>
            <person name="Kruszewska J.S."/>
            <person name="Biernat P."/>
            <person name="Pawlowska J."/>
        </authorList>
    </citation>
    <scope>NUCLEOTIDE SEQUENCE</scope>
    <source>
        <strain evidence="4">WA0000051536</strain>
    </source>
</reference>
<dbReference type="InterPro" id="IPR000073">
    <property type="entry name" value="AB_hydrolase_1"/>
</dbReference>
<dbReference type="PROSITE" id="PS50056">
    <property type="entry name" value="TYR_PHOSPHATASE_2"/>
    <property type="match status" value="1"/>
</dbReference>
<dbReference type="AlphaFoldDB" id="A0A8H7UBE9"/>
<proteinExistence type="predicted"/>
<feature type="domain" description="Tyrosine specific protein phosphatases" evidence="3">
    <location>
        <begin position="464"/>
        <end position="521"/>
    </location>
</feature>
<evidence type="ECO:0000256" key="1">
    <source>
        <dbReference type="ARBA" id="ARBA00022801"/>
    </source>
</evidence>
<evidence type="ECO:0000313" key="4">
    <source>
        <dbReference type="EMBL" id="KAG2173439.1"/>
    </source>
</evidence>
<keyword evidence="1" id="KW-0378">Hydrolase</keyword>
<dbReference type="PANTHER" id="PTHR43798:SF33">
    <property type="entry name" value="HYDROLASE, PUTATIVE (AFU_ORTHOLOGUE AFUA_2G14860)-RELATED"/>
    <property type="match status" value="1"/>
</dbReference>
<dbReference type="InterPro" id="IPR016130">
    <property type="entry name" value="Tyr_Pase_AS"/>
</dbReference>
<dbReference type="Gene3D" id="3.40.50.1820">
    <property type="entry name" value="alpha/beta hydrolase"/>
    <property type="match status" value="1"/>
</dbReference>
<organism evidence="4 5">
    <name type="scientific">Umbelopsis vinacea</name>
    <dbReference type="NCBI Taxonomy" id="44442"/>
    <lineage>
        <taxon>Eukaryota</taxon>
        <taxon>Fungi</taxon>
        <taxon>Fungi incertae sedis</taxon>
        <taxon>Mucoromycota</taxon>
        <taxon>Mucoromycotina</taxon>
        <taxon>Umbelopsidomycetes</taxon>
        <taxon>Umbelopsidales</taxon>
        <taxon>Umbelopsidaceae</taxon>
        <taxon>Umbelopsis</taxon>
    </lineage>
</organism>
<dbReference type="InterPro" id="IPR029021">
    <property type="entry name" value="Prot-tyrosine_phosphatase-like"/>
</dbReference>
<dbReference type="InterPro" id="IPR020422">
    <property type="entry name" value="TYR_PHOSPHATASE_DUAL_dom"/>
</dbReference>
<keyword evidence="5" id="KW-1185">Reference proteome</keyword>
<dbReference type="InterPro" id="IPR029058">
    <property type="entry name" value="AB_hydrolase_fold"/>
</dbReference>
<accession>A0A8H7UBE9</accession>
<dbReference type="Gene3D" id="3.90.190.10">
    <property type="entry name" value="Protein tyrosine phosphatase superfamily"/>
    <property type="match status" value="1"/>
</dbReference>